<dbReference type="RefSeq" id="WP_100366863.1">
    <property type="nucleotide sequence ID" value="NZ_PGTY01000001.1"/>
</dbReference>
<evidence type="ECO:0000313" key="3">
    <source>
        <dbReference type="Proteomes" id="UP000228531"/>
    </source>
</evidence>
<dbReference type="Pfam" id="PF13519">
    <property type="entry name" value="VWA_2"/>
    <property type="match status" value="1"/>
</dbReference>
<accession>A0A2M8WM25</accession>
<evidence type="ECO:0000313" key="2">
    <source>
        <dbReference type="EMBL" id="PJI91994.1"/>
    </source>
</evidence>
<comment type="caution">
    <text evidence="2">The sequence shown here is derived from an EMBL/GenBank/DDBJ whole genome shotgun (WGS) entry which is preliminary data.</text>
</comment>
<sequence>MARLNKTANLVIFGAIGLVVLSQFGLLDDTSNGGGNQPVAPDWTAISAWPGSQADEIEAQPDPNRVYTAIVLDDSGSMGDDITPAKAAVLTAIDAMDPQDQVAVIALNDGLILPFMPVAEARSALPEPLSRVFSDGSTPLTKALQTAREGLAGEAARVGSFGTYRILVTTDGAADDGDRLRSEIEDIARQTPIQIATIGVGIDGGHVLARPDLAAFVSVNDITGLADALRNAIAEEQSFSAITAFGDE</sequence>
<dbReference type="InterPro" id="IPR002035">
    <property type="entry name" value="VWF_A"/>
</dbReference>
<name>A0A2M8WM25_9RHOB</name>
<keyword evidence="3" id="KW-1185">Reference proteome</keyword>
<dbReference type="SMART" id="SM00327">
    <property type="entry name" value="VWA"/>
    <property type="match status" value="1"/>
</dbReference>
<proteinExistence type="predicted"/>
<feature type="domain" description="VWFA" evidence="1">
    <location>
        <begin position="67"/>
        <end position="248"/>
    </location>
</feature>
<gene>
    <name evidence="2" type="ORF">BC777_0835</name>
</gene>
<organism evidence="2 3">
    <name type="scientific">Yoonia maricola</name>
    <dbReference type="NCBI Taxonomy" id="420999"/>
    <lineage>
        <taxon>Bacteria</taxon>
        <taxon>Pseudomonadati</taxon>
        <taxon>Pseudomonadota</taxon>
        <taxon>Alphaproteobacteria</taxon>
        <taxon>Rhodobacterales</taxon>
        <taxon>Paracoccaceae</taxon>
        <taxon>Yoonia</taxon>
    </lineage>
</organism>
<dbReference type="OrthoDB" id="7838745at2"/>
<dbReference type="SUPFAM" id="SSF53300">
    <property type="entry name" value="vWA-like"/>
    <property type="match status" value="1"/>
</dbReference>
<dbReference type="EMBL" id="PGTY01000001">
    <property type="protein sequence ID" value="PJI91994.1"/>
    <property type="molecule type" value="Genomic_DNA"/>
</dbReference>
<reference evidence="2 3" key="1">
    <citation type="submission" date="2017-11" db="EMBL/GenBank/DDBJ databases">
        <title>Genomic Encyclopedia of Archaeal and Bacterial Type Strains, Phase II (KMG-II): From Individual Species to Whole Genera.</title>
        <authorList>
            <person name="Goeker M."/>
        </authorList>
    </citation>
    <scope>NUCLEOTIDE SEQUENCE [LARGE SCALE GENOMIC DNA]</scope>
    <source>
        <strain evidence="2 3">DSM 29128</strain>
    </source>
</reference>
<dbReference type="AlphaFoldDB" id="A0A2M8WM25"/>
<dbReference type="InterPro" id="IPR036465">
    <property type="entry name" value="vWFA_dom_sf"/>
</dbReference>
<dbReference type="Gene3D" id="3.40.50.410">
    <property type="entry name" value="von Willebrand factor, type A domain"/>
    <property type="match status" value="1"/>
</dbReference>
<dbReference type="Proteomes" id="UP000228531">
    <property type="component" value="Unassembled WGS sequence"/>
</dbReference>
<dbReference type="PROSITE" id="PS50234">
    <property type="entry name" value="VWFA"/>
    <property type="match status" value="1"/>
</dbReference>
<protein>
    <submittedName>
        <fullName evidence="2">von Willebrand factor type A domain-containing protein</fullName>
    </submittedName>
</protein>
<evidence type="ECO:0000259" key="1">
    <source>
        <dbReference type="PROSITE" id="PS50234"/>
    </source>
</evidence>